<dbReference type="GO" id="GO:0051301">
    <property type="term" value="P:cell division"/>
    <property type="evidence" value="ECO:0007669"/>
    <property type="project" value="UniProtKB-KW"/>
</dbReference>
<dbReference type="InterPro" id="IPR013221">
    <property type="entry name" value="Mur_ligase_cen"/>
</dbReference>
<comment type="function">
    <text evidence="7">Catalyzes the addition of an amino acid to the nucleotide precursor UDP-N-acetylmuramoyl-L-alanyl-D-glutamate (UMAG) in the biosynthesis of bacterial cell-wall peptidoglycan.</text>
</comment>
<dbReference type="GO" id="GO:0009252">
    <property type="term" value="P:peptidoglycan biosynthetic process"/>
    <property type="evidence" value="ECO:0007669"/>
    <property type="project" value="UniProtKB-UniRule"/>
</dbReference>
<protein>
    <recommendedName>
        <fullName evidence="7">UDP-N-acetylmuramyl-tripeptide synthetase</fullName>
        <ecNumber evidence="7">6.3.2.-</ecNumber>
    </recommendedName>
    <alternativeName>
        <fullName evidence="7">UDP-MurNAc-tripeptide synthetase</fullName>
    </alternativeName>
</protein>
<dbReference type="GO" id="GO:0071555">
    <property type="term" value="P:cell wall organization"/>
    <property type="evidence" value="ECO:0007669"/>
    <property type="project" value="UniProtKB-KW"/>
</dbReference>
<evidence type="ECO:0000256" key="4">
    <source>
        <dbReference type="ARBA" id="ARBA00022984"/>
    </source>
</evidence>
<dbReference type="AlphaFoldDB" id="A0A8I0G748"/>
<dbReference type="Gene3D" id="3.90.190.20">
    <property type="entry name" value="Mur ligase, C-terminal domain"/>
    <property type="match status" value="1"/>
</dbReference>
<keyword evidence="7" id="KW-0547">Nucleotide-binding</keyword>
<dbReference type="Gene3D" id="3.40.1190.10">
    <property type="entry name" value="Mur-like, catalytic domain"/>
    <property type="match status" value="1"/>
</dbReference>
<dbReference type="HAMAP" id="MF_00208">
    <property type="entry name" value="MurE"/>
    <property type="match status" value="1"/>
</dbReference>
<dbReference type="InterPro" id="IPR036615">
    <property type="entry name" value="Mur_ligase_C_dom_sf"/>
</dbReference>
<dbReference type="NCBIfam" id="NF001126">
    <property type="entry name" value="PRK00139.1-4"/>
    <property type="match status" value="1"/>
</dbReference>
<feature type="domain" description="Mur ligase C-terminal" evidence="10">
    <location>
        <begin position="349"/>
        <end position="482"/>
    </location>
</feature>
<dbReference type="GO" id="GO:0000287">
    <property type="term" value="F:magnesium ion binding"/>
    <property type="evidence" value="ECO:0007669"/>
    <property type="project" value="UniProtKB-UniRule"/>
</dbReference>
<comment type="cofactor">
    <cofactor evidence="7">
        <name>Mg(2+)</name>
        <dbReference type="ChEBI" id="CHEBI:18420"/>
    </cofactor>
</comment>
<dbReference type="EMBL" id="JACRUO010000001">
    <property type="protein sequence ID" value="MBD3689042.1"/>
    <property type="molecule type" value="Genomic_DNA"/>
</dbReference>
<keyword evidence="2 7" id="KW-0132">Cell division</keyword>
<dbReference type="SUPFAM" id="SSF53623">
    <property type="entry name" value="MurD-like peptide ligases, catalytic domain"/>
    <property type="match status" value="1"/>
</dbReference>
<feature type="domain" description="Mur ligase N-terminal catalytic" evidence="9">
    <location>
        <begin position="35"/>
        <end position="113"/>
    </location>
</feature>
<feature type="domain" description="Mur ligase central" evidence="11">
    <location>
        <begin position="125"/>
        <end position="327"/>
    </location>
</feature>
<comment type="subcellular location">
    <subcellularLocation>
        <location evidence="7 8">Cytoplasm</location>
    </subcellularLocation>
</comment>
<keyword evidence="6 7" id="KW-0961">Cell wall biogenesis/degradation</keyword>
<reference evidence="12 13" key="1">
    <citation type="submission" date="2020-08" db="EMBL/GenBank/DDBJ databases">
        <title>Winkia gen. nov., sp. nov., isolated from faeces of the Anser albifrons in China.</title>
        <authorList>
            <person name="Liu Q."/>
        </authorList>
    </citation>
    <scope>NUCLEOTIDE SEQUENCE [LARGE SCALE GENOMIC DNA]</scope>
    <source>
        <strain evidence="12 13">C62</strain>
    </source>
</reference>
<proteinExistence type="inferred from homology"/>
<evidence type="ECO:0000256" key="1">
    <source>
        <dbReference type="ARBA" id="ARBA00005898"/>
    </source>
</evidence>
<dbReference type="NCBIfam" id="NF001124">
    <property type="entry name" value="PRK00139.1-2"/>
    <property type="match status" value="1"/>
</dbReference>
<feature type="binding site" evidence="7">
    <location>
        <position position="196"/>
    </location>
    <ligand>
        <name>UDP-N-acetyl-alpha-D-muramoyl-L-alanyl-D-glutamate</name>
        <dbReference type="ChEBI" id="CHEBI:83900"/>
    </ligand>
</feature>
<keyword evidence="7 12" id="KW-0436">Ligase</keyword>
<dbReference type="InterPro" id="IPR004101">
    <property type="entry name" value="Mur_ligase_C"/>
</dbReference>
<dbReference type="InterPro" id="IPR000713">
    <property type="entry name" value="Mur_ligase_N"/>
</dbReference>
<evidence type="ECO:0000259" key="10">
    <source>
        <dbReference type="Pfam" id="PF02875"/>
    </source>
</evidence>
<dbReference type="UniPathway" id="UPA00219"/>
<dbReference type="PANTHER" id="PTHR23135:SF4">
    <property type="entry name" value="UDP-N-ACETYLMURAMOYL-L-ALANYL-D-GLUTAMATE--2,6-DIAMINOPIMELATE LIGASE MURE HOMOLOG, CHLOROPLASTIC"/>
    <property type="match status" value="1"/>
</dbReference>
<dbReference type="GO" id="GO:0016881">
    <property type="term" value="F:acid-amino acid ligase activity"/>
    <property type="evidence" value="ECO:0007669"/>
    <property type="project" value="UniProtKB-UniRule"/>
</dbReference>
<feature type="binding site" evidence="7">
    <location>
        <position position="42"/>
    </location>
    <ligand>
        <name>UDP-N-acetyl-alpha-D-muramoyl-L-alanyl-D-glutamate</name>
        <dbReference type="ChEBI" id="CHEBI:83900"/>
    </ligand>
</feature>
<evidence type="ECO:0000313" key="12">
    <source>
        <dbReference type="EMBL" id="MBD3689042.1"/>
    </source>
</evidence>
<dbReference type="GO" id="GO:0008360">
    <property type="term" value="P:regulation of cell shape"/>
    <property type="evidence" value="ECO:0007669"/>
    <property type="project" value="UniProtKB-KW"/>
</dbReference>
<evidence type="ECO:0000259" key="11">
    <source>
        <dbReference type="Pfam" id="PF08245"/>
    </source>
</evidence>
<keyword evidence="7" id="KW-0963">Cytoplasm</keyword>
<gene>
    <name evidence="7" type="primary">murE</name>
    <name evidence="12" type="ORF">H8R10_02185</name>
</gene>
<feature type="binding site" evidence="7">
    <location>
        <position position="204"/>
    </location>
    <ligand>
        <name>UDP-N-acetyl-alpha-D-muramoyl-L-alanyl-D-glutamate</name>
        <dbReference type="ChEBI" id="CHEBI:83900"/>
    </ligand>
</feature>
<dbReference type="SUPFAM" id="SSF63418">
    <property type="entry name" value="MurE/MurF N-terminal domain"/>
    <property type="match status" value="1"/>
</dbReference>
<comment type="pathway">
    <text evidence="7 8">Cell wall biogenesis; peptidoglycan biosynthesis.</text>
</comment>
<evidence type="ECO:0000256" key="8">
    <source>
        <dbReference type="RuleBase" id="RU004135"/>
    </source>
</evidence>
<name>A0A8I0G748_9ACTO</name>
<comment type="caution">
    <text evidence="12">The sequence shown here is derived from an EMBL/GenBank/DDBJ whole genome shotgun (WGS) entry which is preliminary data.</text>
</comment>
<dbReference type="InterPro" id="IPR036565">
    <property type="entry name" value="Mur-like_cat_sf"/>
</dbReference>
<dbReference type="InterPro" id="IPR035911">
    <property type="entry name" value="MurE/MurF_N"/>
</dbReference>
<comment type="similarity">
    <text evidence="1 7">Belongs to the MurCDEF family. MurE subfamily.</text>
</comment>
<dbReference type="InterPro" id="IPR005761">
    <property type="entry name" value="UDP-N-AcMur-Glu-dNH2Pim_ligase"/>
</dbReference>
<evidence type="ECO:0000256" key="2">
    <source>
        <dbReference type="ARBA" id="ARBA00022618"/>
    </source>
</evidence>
<comment type="caution">
    <text evidence="7">Lacks conserved residue(s) required for the propagation of feature annotation.</text>
</comment>
<dbReference type="Proteomes" id="UP000627538">
    <property type="component" value="Unassembled WGS sequence"/>
</dbReference>
<evidence type="ECO:0000259" key="9">
    <source>
        <dbReference type="Pfam" id="PF01225"/>
    </source>
</evidence>
<dbReference type="GO" id="GO:0005524">
    <property type="term" value="F:ATP binding"/>
    <property type="evidence" value="ECO:0007669"/>
    <property type="project" value="UniProtKB-UniRule"/>
</dbReference>
<keyword evidence="7" id="KW-0067">ATP-binding</keyword>
<evidence type="ECO:0000313" key="13">
    <source>
        <dbReference type="Proteomes" id="UP000627538"/>
    </source>
</evidence>
<dbReference type="Pfam" id="PF02875">
    <property type="entry name" value="Mur_ligase_C"/>
    <property type="match status" value="1"/>
</dbReference>
<comment type="PTM">
    <text evidence="7">Carboxylation is probably crucial for Mg(2+) binding and, consequently, for the gamma-phosphate positioning of ATP.</text>
</comment>
<evidence type="ECO:0000256" key="7">
    <source>
        <dbReference type="HAMAP-Rule" id="MF_00208"/>
    </source>
</evidence>
<keyword evidence="7" id="KW-0460">Magnesium</keyword>
<sequence length="521" mass="54962">MSVTLSDLRPRENAGTSVSEIADLVGATCERAAQVSGVSVDSNDIAPGDLFIAVPGAATHGASFARLAVERGAVAVLTDAAGARQVCRECPDVPVIVVDDPRHVEGEVAARVYGDPSAAMPVLGVTGTNGKTTTAYLLHAIIQGQGVPALLQGTGVQKVGDDSVYTVRTTAEAPVLHRLMALARERGLAGAVLEISAHAVSLERINAIHFDAVGFTNLQHDHLDYYGDMEHYYRAKAGLFAPEHARVGVVCVDDEWGRRLAGEAEIPVVTVSTAGEDADWQVADARVDSRTGGTCFTLRGEGSDWGLSCPLPGDVNVQNSAVAALVARQAGIDPDQIARALAGAPQVPGRMEAIGSDSPDDPLVIVDYAHTPEALDAVLETARGLSSGKLHVVFGTDGDRDATKRPDVGRAAARGADVLWVTDENPRTEPAHVMRSQLLEGICDERPSLEGVTVVETSRRDAIREAIMAAAADDTVIITGKGAEAYQEINYCFHPFSDQAVARECLEGRAHRRALTARLDQ</sequence>
<feature type="modified residue" description="N6-carboxylysine" evidence="7">
    <location>
        <position position="236"/>
    </location>
</feature>
<accession>A0A8I0G748</accession>
<dbReference type="NCBIfam" id="TIGR01085">
    <property type="entry name" value="murE"/>
    <property type="match status" value="1"/>
</dbReference>
<dbReference type="SUPFAM" id="SSF53244">
    <property type="entry name" value="MurD-like peptide ligases, peptide-binding domain"/>
    <property type="match status" value="1"/>
</dbReference>
<keyword evidence="4 7" id="KW-0573">Peptidoglycan synthesis</keyword>
<evidence type="ECO:0000256" key="5">
    <source>
        <dbReference type="ARBA" id="ARBA00023306"/>
    </source>
</evidence>
<dbReference type="RefSeq" id="WP_191071120.1">
    <property type="nucleotide sequence ID" value="NZ_CP060506.1"/>
</dbReference>
<evidence type="ECO:0000256" key="6">
    <source>
        <dbReference type="ARBA" id="ARBA00023316"/>
    </source>
</evidence>
<dbReference type="GO" id="GO:0005737">
    <property type="term" value="C:cytoplasm"/>
    <property type="evidence" value="ECO:0007669"/>
    <property type="project" value="UniProtKB-SubCell"/>
</dbReference>
<feature type="binding site" evidence="7">
    <location>
        <begin position="127"/>
        <end position="133"/>
    </location>
    <ligand>
        <name>ATP</name>
        <dbReference type="ChEBI" id="CHEBI:30616"/>
    </ligand>
</feature>
<dbReference type="EC" id="6.3.2.-" evidence="7"/>
<organism evidence="12 13">
    <name type="scientific">Nanchangia anserum</name>
    <dbReference type="NCBI Taxonomy" id="2692125"/>
    <lineage>
        <taxon>Bacteria</taxon>
        <taxon>Bacillati</taxon>
        <taxon>Actinomycetota</taxon>
        <taxon>Actinomycetes</taxon>
        <taxon>Actinomycetales</taxon>
        <taxon>Actinomycetaceae</taxon>
        <taxon>Nanchangia</taxon>
    </lineage>
</organism>
<keyword evidence="5 7" id="KW-0131">Cell cycle</keyword>
<keyword evidence="3 7" id="KW-0133">Cell shape</keyword>
<dbReference type="PANTHER" id="PTHR23135">
    <property type="entry name" value="MUR LIGASE FAMILY MEMBER"/>
    <property type="match status" value="1"/>
</dbReference>
<dbReference type="Pfam" id="PF08245">
    <property type="entry name" value="Mur_ligase_M"/>
    <property type="match status" value="1"/>
</dbReference>
<feature type="binding site" evidence="7">
    <location>
        <begin position="169"/>
        <end position="170"/>
    </location>
    <ligand>
        <name>UDP-N-acetyl-alpha-D-muramoyl-L-alanyl-D-glutamate</name>
        <dbReference type="ChEBI" id="CHEBI:83900"/>
    </ligand>
</feature>
<keyword evidence="13" id="KW-1185">Reference proteome</keyword>
<evidence type="ECO:0000256" key="3">
    <source>
        <dbReference type="ARBA" id="ARBA00022960"/>
    </source>
</evidence>
<dbReference type="Pfam" id="PF01225">
    <property type="entry name" value="Mur_ligase"/>
    <property type="match status" value="1"/>
</dbReference>
<dbReference type="Gene3D" id="3.40.1390.10">
    <property type="entry name" value="MurE/MurF, N-terminal domain"/>
    <property type="match status" value="1"/>
</dbReference>